<dbReference type="PANTHER" id="PTHR47598:SF1">
    <property type="entry name" value="PEPTIDYL-PROLYL CIS-TRANS ISOMERASE FKBP17-2, CHLOROPLASTIC"/>
    <property type="match status" value="1"/>
</dbReference>
<dbReference type="EC" id="5.2.1.8" evidence="1"/>
<dbReference type="GO" id="GO:0003755">
    <property type="term" value="F:peptidyl-prolyl cis-trans isomerase activity"/>
    <property type="evidence" value="ECO:0007669"/>
    <property type="project" value="UniProtKB-KW"/>
</dbReference>
<dbReference type="InterPro" id="IPR046357">
    <property type="entry name" value="PPIase_dom_sf"/>
</dbReference>
<feature type="non-terminal residue" evidence="3">
    <location>
        <position position="254"/>
    </location>
</feature>
<keyword evidence="1" id="KW-0413">Isomerase</keyword>
<keyword evidence="1" id="KW-0697">Rotamase</keyword>
<feature type="domain" description="PPIase FKBP-type" evidence="2">
    <location>
        <begin position="120"/>
        <end position="220"/>
    </location>
</feature>
<proteinExistence type="predicted"/>
<dbReference type="PANTHER" id="PTHR47598">
    <property type="entry name" value="PEPTIDYL-PROLYL CIS-TRANS ISOMERASE FKBP17-2, CHLOROPLASTIC"/>
    <property type="match status" value="1"/>
</dbReference>
<protein>
    <recommendedName>
        <fullName evidence="1">peptidylprolyl isomerase</fullName>
        <ecNumber evidence="1">5.2.1.8</ecNumber>
    </recommendedName>
</protein>
<reference evidence="3" key="1">
    <citation type="submission" date="2021-02" db="EMBL/GenBank/DDBJ databases">
        <authorList>
            <person name="Dougan E. K."/>
            <person name="Rhodes N."/>
            <person name="Thang M."/>
            <person name="Chan C."/>
        </authorList>
    </citation>
    <scope>NUCLEOTIDE SEQUENCE</scope>
</reference>
<sequence>MGAAFLQLLAATKASPPPPLQRVLPKPPLPTSAAPASLVAQASDAGAARSRRSLSSEAVWLAAVVAGLVAGPRRVVAKPLRTSAELTRTKMEDGQEVVTLASGVQFLDTRVGGGSVPEVGDFVLAHVKGYLAVEGDPVFLDTRADAAPIAFSLGSRPEGVTEGLEQAIATMRAGSIRVVQVPAYLGYNQGVAPVAVKRPLLRPLPTRTPLRYEVELLRCVSPPKEAESSKRLCCSDPAFPCQLGANPGGPQGTS</sequence>
<dbReference type="SUPFAM" id="SSF54534">
    <property type="entry name" value="FKBP-like"/>
    <property type="match status" value="1"/>
</dbReference>
<dbReference type="GO" id="GO:0009507">
    <property type="term" value="C:chloroplast"/>
    <property type="evidence" value="ECO:0007669"/>
    <property type="project" value="TreeGrafter"/>
</dbReference>
<dbReference type="Pfam" id="PF00254">
    <property type="entry name" value="FKBP_C"/>
    <property type="match status" value="1"/>
</dbReference>
<dbReference type="PROSITE" id="PS50059">
    <property type="entry name" value="FKBP_PPIASE"/>
    <property type="match status" value="1"/>
</dbReference>
<gene>
    <name evidence="3" type="ORF">PGLA2088_LOCUS27718</name>
</gene>
<comment type="caution">
    <text evidence="3">The sequence shown here is derived from an EMBL/GenBank/DDBJ whole genome shotgun (WGS) entry which is preliminary data.</text>
</comment>
<dbReference type="InterPro" id="IPR053111">
    <property type="entry name" value="Chloro_FKBP-type_PPIase"/>
</dbReference>
<name>A0A813K104_POLGL</name>
<evidence type="ECO:0000256" key="1">
    <source>
        <dbReference type="PROSITE-ProRule" id="PRU00277"/>
    </source>
</evidence>
<evidence type="ECO:0000313" key="4">
    <source>
        <dbReference type="Proteomes" id="UP000626109"/>
    </source>
</evidence>
<dbReference type="AlphaFoldDB" id="A0A813K104"/>
<dbReference type="Proteomes" id="UP000626109">
    <property type="component" value="Unassembled WGS sequence"/>
</dbReference>
<comment type="catalytic activity">
    <reaction evidence="1">
        <text>[protein]-peptidylproline (omega=180) = [protein]-peptidylproline (omega=0)</text>
        <dbReference type="Rhea" id="RHEA:16237"/>
        <dbReference type="Rhea" id="RHEA-COMP:10747"/>
        <dbReference type="Rhea" id="RHEA-COMP:10748"/>
        <dbReference type="ChEBI" id="CHEBI:83833"/>
        <dbReference type="ChEBI" id="CHEBI:83834"/>
        <dbReference type="EC" id="5.2.1.8"/>
    </reaction>
</comment>
<dbReference type="InterPro" id="IPR001179">
    <property type="entry name" value="PPIase_FKBP_dom"/>
</dbReference>
<dbReference type="Gene3D" id="3.10.50.40">
    <property type="match status" value="1"/>
</dbReference>
<dbReference type="EMBL" id="CAJNNW010027573">
    <property type="protein sequence ID" value="CAE8692086.1"/>
    <property type="molecule type" value="Genomic_DNA"/>
</dbReference>
<organism evidence="3 4">
    <name type="scientific">Polarella glacialis</name>
    <name type="common">Dinoflagellate</name>
    <dbReference type="NCBI Taxonomy" id="89957"/>
    <lineage>
        <taxon>Eukaryota</taxon>
        <taxon>Sar</taxon>
        <taxon>Alveolata</taxon>
        <taxon>Dinophyceae</taxon>
        <taxon>Suessiales</taxon>
        <taxon>Suessiaceae</taxon>
        <taxon>Polarella</taxon>
    </lineage>
</organism>
<accession>A0A813K104</accession>
<evidence type="ECO:0000259" key="2">
    <source>
        <dbReference type="PROSITE" id="PS50059"/>
    </source>
</evidence>
<evidence type="ECO:0000313" key="3">
    <source>
        <dbReference type="EMBL" id="CAE8692086.1"/>
    </source>
</evidence>